<keyword evidence="1" id="KW-0175">Coiled coil</keyword>
<keyword evidence="3" id="KW-1185">Reference proteome</keyword>
<organism evidence="2 3">
    <name type="scientific">Serratia rhizosphaerae</name>
    <dbReference type="NCBI Taxonomy" id="2597702"/>
    <lineage>
        <taxon>Bacteria</taxon>
        <taxon>Pseudomonadati</taxon>
        <taxon>Pseudomonadota</taxon>
        <taxon>Gammaproteobacteria</taxon>
        <taxon>Enterobacterales</taxon>
        <taxon>Yersiniaceae</taxon>
        <taxon>Serratia</taxon>
    </lineage>
</organism>
<feature type="coiled-coil region" evidence="1">
    <location>
        <begin position="65"/>
        <end position="106"/>
    </location>
</feature>
<dbReference type="Proteomes" id="UP000430368">
    <property type="component" value="Chromosome"/>
</dbReference>
<protein>
    <submittedName>
        <fullName evidence="2">Uncharacterized protein</fullName>
    </submittedName>
</protein>
<name>A0ABX6GTD8_9GAMM</name>
<accession>A0ABX6GTD8</accession>
<evidence type="ECO:0000313" key="3">
    <source>
        <dbReference type="Proteomes" id="UP000430368"/>
    </source>
</evidence>
<proteinExistence type="predicted"/>
<gene>
    <name evidence="2" type="ORF">FO014_22610</name>
</gene>
<sequence length="166" mass="19001">MKELFGLTKEKIMQSAISGVVHGSIMLEDMKELELWINGHTELERSPGNTISAVARAPDQECLGCAEKERRIKRLLDEAQKCYENIKQLNQDLQFEREERARWARRAQALCDVLDEEKKLSQARCADAEYWRKMHEEVSGQLDSVIHRTGCLVESGQCNEAGAHEK</sequence>
<evidence type="ECO:0000313" key="2">
    <source>
        <dbReference type="EMBL" id="QHA89551.1"/>
    </source>
</evidence>
<dbReference type="RefSeq" id="WP_160031141.1">
    <property type="nucleotide sequence ID" value="NZ_CP041764.1"/>
</dbReference>
<reference evidence="2 3" key="1">
    <citation type="submission" date="2019-07" db="EMBL/GenBank/DDBJ databases">
        <title>Serratia dokdonensis sp. nov., an elicitor of systemic resistance in Nicotiana Tabacum.</title>
        <authorList>
            <person name="Son J.-S."/>
            <person name="Hwang Y.-J."/>
            <person name="Lee S.-Y."/>
            <person name="Ghim S.-Y."/>
        </authorList>
    </citation>
    <scope>NUCLEOTIDE SEQUENCE [LARGE SCALE GENOMIC DNA]</scope>
    <source>
        <strain evidence="2 3">KUDC3025</strain>
    </source>
</reference>
<dbReference type="EMBL" id="CP041764">
    <property type="protein sequence ID" value="QHA89551.1"/>
    <property type="molecule type" value="Genomic_DNA"/>
</dbReference>
<evidence type="ECO:0000256" key="1">
    <source>
        <dbReference type="SAM" id="Coils"/>
    </source>
</evidence>